<dbReference type="HAMAP" id="MF_01874">
    <property type="entry name" value="UPF0756"/>
    <property type="match status" value="1"/>
</dbReference>
<evidence type="ECO:0000313" key="6">
    <source>
        <dbReference type="EMBL" id="MCR2044160.1"/>
    </source>
</evidence>
<dbReference type="PANTHER" id="PTHR38452">
    <property type="entry name" value="UPF0756 MEMBRANE PROTEIN YEAL"/>
    <property type="match status" value="1"/>
</dbReference>
<evidence type="ECO:0000256" key="5">
    <source>
        <dbReference type="HAMAP-Rule" id="MF_01874"/>
    </source>
</evidence>
<feature type="transmembrane region" description="Helical" evidence="5">
    <location>
        <begin position="7"/>
        <end position="35"/>
    </location>
</feature>
<dbReference type="InterPro" id="IPR007382">
    <property type="entry name" value="UPF0756_TM"/>
</dbReference>
<reference evidence="6" key="1">
    <citation type="submission" date="2022-07" db="EMBL/GenBank/DDBJ databases">
        <title>Enhanced cultured diversity of the mouse gut microbiota enables custom-made synthetic communities.</title>
        <authorList>
            <person name="Afrizal A."/>
        </authorList>
    </citation>
    <scope>NUCLEOTIDE SEQUENCE</scope>
    <source>
        <strain evidence="6">DSM 29482</strain>
    </source>
</reference>
<keyword evidence="7" id="KW-1185">Reference proteome</keyword>
<comment type="caution">
    <text evidence="6">The sequence shown here is derived from an EMBL/GenBank/DDBJ whole genome shotgun (WGS) entry which is preliminary data.</text>
</comment>
<evidence type="ECO:0000256" key="2">
    <source>
        <dbReference type="ARBA" id="ARBA00022692"/>
    </source>
</evidence>
<dbReference type="PANTHER" id="PTHR38452:SF1">
    <property type="entry name" value="UPF0756 MEMBRANE PROTEIN YEAL"/>
    <property type="match status" value="1"/>
</dbReference>
<gene>
    <name evidence="6" type="ORF">NSA23_08520</name>
</gene>
<keyword evidence="1 5" id="KW-1003">Cell membrane</keyword>
<keyword evidence="3 5" id="KW-1133">Transmembrane helix</keyword>
<keyword evidence="2 5" id="KW-0812">Transmembrane</keyword>
<evidence type="ECO:0000256" key="1">
    <source>
        <dbReference type="ARBA" id="ARBA00022475"/>
    </source>
</evidence>
<organism evidence="6 7">
    <name type="scientific">Anaerosalibacter massiliensis</name>
    <dbReference type="NCBI Taxonomy" id="1347392"/>
    <lineage>
        <taxon>Bacteria</taxon>
        <taxon>Bacillati</taxon>
        <taxon>Bacillota</taxon>
        <taxon>Tissierellia</taxon>
        <taxon>Tissierellales</taxon>
        <taxon>Sporanaerobacteraceae</taxon>
        <taxon>Anaerosalibacter</taxon>
    </lineage>
</organism>
<comment type="similarity">
    <text evidence="5">Belongs to the UPF0756 family.</text>
</comment>
<protein>
    <recommendedName>
        <fullName evidence="5">UPF0756 membrane protein NSA23_08520</fullName>
    </recommendedName>
</protein>
<name>A0A9X2S510_9FIRM</name>
<dbReference type="AlphaFoldDB" id="A0A9X2S510"/>
<feature type="transmembrane region" description="Helical" evidence="5">
    <location>
        <begin position="47"/>
        <end position="67"/>
    </location>
</feature>
<sequence>MINKIVIFIIILISATAKNKYMTFAAIVILLLSFLNNRYLNSLIKNHFLNIGMTFLMIWMLSSLLNGKNTLNLLNIEKFLNINGIVSFIVGFFVVIIASKGLTFLNEDPSALIGVVAGSIIGVTFFNGIPVGTLTASGIAFLIIKLIKH</sequence>
<proteinExistence type="inferred from homology"/>
<accession>A0A9X2S510</accession>
<evidence type="ECO:0000256" key="4">
    <source>
        <dbReference type="ARBA" id="ARBA00023136"/>
    </source>
</evidence>
<dbReference type="EMBL" id="JANJZL010000004">
    <property type="protein sequence ID" value="MCR2044160.1"/>
    <property type="molecule type" value="Genomic_DNA"/>
</dbReference>
<feature type="transmembrane region" description="Helical" evidence="5">
    <location>
        <begin position="111"/>
        <end position="144"/>
    </location>
</feature>
<dbReference type="RefSeq" id="WP_042682817.1">
    <property type="nucleotide sequence ID" value="NZ_CABKTM010000049.1"/>
</dbReference>
<dbReference type="Proteomes" id="UP001142078">
    <property type="component" value="Unassembled WGS sequence"/>
</dbReference>
<dbReference type="GO" id="GO:0005886">
    <property type="term" value="C:plasma membrane"/>
    <property type="evidence" value="ECO:0007669"/>
    <property type="project" value="UniProtKB-SubCell"/>
</dbReference>
<evidence type="ECO:0000256" key="3">
    <source>
        <dbReference type="ARBA" id="ARBA00022989"/>
    </source>
</evidence>
<dbReference type="Pfam" id="PF04284">
    <property type="entry name" value="DUF441"/>
    <property type="match status" value="1"/>
</dbReference>
<keyword evidence="4 5" id="KW-0472">Membrane</keyword>
<comment type="subcellular location">
    <subcellularLocation>
        <location evidence="5">Cell membrane</location>
        <topology evidence="5">Multi-pass membrane protein</topology>
    </subcellularLocation>
</comment>
<evidence type="ECO:0000313" key="7">
    <source>
        <dbReference type="Proteomes" id="UP001142078"/>
    </source>
</evidence>
<feature type="transmembrane region" description="Helical" evidence="5">
    <location>
        <begin position="79"/>
        <end position="99"/>
    </location>
</feature>